<accession>A0A428W1Q8</accession>
<protein>
    <submittedName>
        <fullName evidence="1">Uncharacterized protein</fullName>
    </submittedName>
</protein>
<reference evidence="1 2" key="1">
    <citation type="submission" date="2018-05" db="EMBL/GenBank/DDBJ databases">
        <title>Evolution of GPA BGCs.</title>
        <authorList>
            <person name="Waglechner N."/>
            <person name="Wright G.D."/>
        </authorList>
    </citation>
    <scope>NUCLEOTIDE SEQUENCE [LARGE SCALE GENOMIC DNA]</scope>
    <source>
        <strain evidence="1 2">DSM 5908</strain>
    </source>
</reference>
<dbReference type="AlphaFoldDB" id="A0A428W1Q8"/>
<name>A0A428W1Q8_AMYBA</name>
<comment type="caution">
    <text evidence="1">The sequence shown here is derived from an EMBL/GenBank/DDBJ whole genome shotgun (WGS) entry which is preliminary data.</text>
</comment>
<dbReference type="EMBL" id="QHHU01000076">
    <property type="protein sequence ID" value="RSM36957.1"/>
    <property type="molecule type" value="Genomic_DNA"/>
</dbReference>
<dbReference type="Proteomes" id="UP000286716">
    <property type="component" value="Unassembled WGS sequence"/>
</dbReference>
<proteinExistence type="predicted"/>
<evidence type="ECO:0000313" key="1">
    <source>
        <dbReference type="EMBL" id="RSM36957.1"/>
    </source>
</evidence>
<keyword evidence="2" id="KW-1185">Reference proteome</keyword>
<dbReference type="OrthoDB" id="3634684at2"/>
<evidence type="ECO:0000313" key="2">
    <source>
        <dbReference type="Proteomes" id="UP000286716"/>
    </source>
</evidence>
<organism evidence="1 2">
    <name type="scientific">Amycolatopsis balhimycina DSM 5908</name>
    <dbReference type="NCBI Taxonomy" id="1081091"/>
    <lineage>
        <taxon>Bacteria</taxon>
        <taxon>Bacillati</taxon>
        <taxon>Actinomycetota</taxon>
        <taxon>Actinomycetes</taxon>
        <taxon>Pseudonocardiales</taxon>
        <taxon>Pseudonocardiaceae</taxon>
        <taxon>Amycolatopsis</taxon>
    </lineage>
</organism>
<sequence length="189" mass="21137">MIPSLNELKVMSFRDLVDRLSRIHVEELTATDPEVLADAEWTLAGELFREGLVAHCRELGEADWARCDEVAANLFAWTETFGGLSHASVTADRFHLSASLLLEVGPRPGLALLSPGRLVADFVAELPWPPAEARRTVARWHGEPDLGELRRLAAPMVLVSQLDRIAHLLPPSPDRDSYREWKDLWQSLS</sequence>
<gene>
    <name evidence="1" type="ORF">DMA12_38345</name>
</gene>
<dbReference type="RefSeq" id="WP_020644279.1">
    <property type="nucleotide sequence ID" value="NZ_QHHU01000076.1"/>
</dbReference>